<dbReference type="InParanoid" id="A0A7M7IZC6"/>
<dbReference type="AlphaFoldDB" id="A0A7M7IZC6"/>
<dbReference type="InterPro" id="IPR011990">
    <property type="entry name" value="TPR-like_helical_dom_sf"/>
</dbReference>
<evidence type="ECO:0008006" key="4">
    <source>
        <dbReference type="Google" id="ProtNLM"/>
    </source>
</evidence>
<dbReference type="SUPFAM" id="SSF82199">
    <property type="entry name" value="SET domain"/>
    <property type="match status" value="1"/>
</dbReference>
<dbReference type="GeneID" id="111243421"/>
<keyword evidence="3" id="KW-1185">Reference proteome</keyword>
<dbReference type="OrthoDB" id="6486983at2759"/>
<name>A0A7M7IZC6_VARDE</name>
<reference evidence="2" key="1">
    <citation type="submission" date="2021-01" db="UniProtKB">
        <authorList>
            <consortium name="EnsemblMetazoa"/>
        </authorList>
    </citation>
    <scope>IDENTIFICATION</scope>
</reference>
<dbReference type="Gene3D" id="2.170.270.10">
    <property type="entry name" value="SET domain"/>
    <property type="match status" value="1"/>
</dbReference>
<dbReference type="RefSeq" id="XP_022644693.1">
    <property type="nucleotide sequence ID" value="XM_022788958.1"/>
</dbReference>
<evidence type="ECO:0000256" key="1">
    <source>
        <dbReference type="SAM" id="MobiDB-lite"/>
    </source>
</evidence>
<dbReference type="EnsemblMetazoa" id="XM_022788958">
    <property type="protein sequence ID" value="XP_022644693"/>
    <property type="gene ID" value="LOC111243421"/>
</dbReference>
<dbReference type="PANTHER" id="PTHR12197">
    <property type="entry name" value="HISTONE-LYSINE N-METHYLTRANSFERASE SMYD"/>
    <property type="match status" value="1"/>
</dbReference>
<evidence type="ECO:0000313" key="2">
    <source>
        <dbReference type="EnsemblMetazoa" id="XP_022644693"/>
    </source>
</evidence>
<proteinExistence type="predicted"/>
<dbReference type="InterPro" id="IPR050869">
    <property type="entry name" value="H3K4_H4K5_MeTrfase"/>
</dbReference>
<feature type="region of interest" description="Disordered" evidence="1">
    <location>
        <begin position="400"/>
        <end position="419"/>
    </location>
</feature>
<dbReference type="InterPro" id="IPR046341">
    <property type="entry name" value="SET_dom_sf"/>
</dbReference>
<sequence length="478" mass="53396">MFLCAGFLFIISVFLGYLLRVFAVVAFFGRGLIVLQVADWADHKAECANLKRVAPRRPLEPARLMARLVLRWKRELEDPTCETLLGNRRRLKDCMDHRERIKMDRDRAKGFIWLLSLLKQFLSGPQLERVADIDILNLFGIMCINTMHVADDDGPLGCGLYLAASMIDHSCNPNVSGSFRGRILQLMPLREFEASSVADLSLSYITLHTTRERRRAELNKCYYFMCECEMCSGAIPEVMTEADSKLTDRVFELRDLTLDMSSEENPKRALCALKELFAGELANLEDNDVAKFTAQLTAADASVATADYALARDYYLSLLPVLKKVYSENHPQYAHKLVRLCRLMIVTTKQSRDVEEVSRLLMLLRTAVHIARQALGENHFDTKDVTALYLEMEASLRKGANSHSSSSASVQPRFANNDGGDADSTVLAGAALGREQQETSSGIVTTSAGSEVISLAVAKPIEDIPPYENIPEAECINE</sequence>
<dbReference type="Gene3D" id="1.25.40.10">
    <property type="entry name" value="Tetratricopeptide repeat domain"/>
    <property type="match status" value="1"/>
</dbReference>
<accession>A0A7M7IZC6</accession>
<organism evidence="2 3">
    <name type="scientific">Varroa destructor</name>
    <name type="common">Honeybee mite</name>
    <dbReference type="NCBI Taxonomy" id="109461"/>
    <lineage>
        <taxon>Eukaryota</taxon>
        <taxon>Metazoa</taxon>
        <taxon>Ecdysozoa</taxon>
        <taxon>Arthropoda</taxon>
        <taxon>Chelicerata</taxon>
        <taxon>Arachnida</taxon>
        <taxon>Acari</taxon>
        <taxon>Parasitiformes</taxon>
        <taxon>Mesostigmata</taxon>
        <taxon>Gamasina</taxon>
        <taxon>Dermanyssoidea</taxon>
        <taxon>Varroidae</taxon>
        <taxon>Varroa</taxon>
    </lineage>
</organism>
<dbReference type="Proteomes" id="UP000594260">
    <property type="component" value="Unplaced"/>
</dbReference>
<protein>
    <recommendedName>
        <fullName evidence="4">SET domain-containing protein</fullName>
    </recommendedName>
</protein>
<dbReference type="GO" id="GO:0005634">
    <property type="term" value="C:nucleus"/>
    <property type="evidence" value="ECO:0007669"/>
    <property type="project" value="TreeGrafter"/>
</dbReference>
<dbReference type="PANTHER" id="PTHR12197:SF251">
    <property type="entry name" value="EG:BACR7C10.4 PROTEIN"/>
    <property type="match status" value="1"/>
</dbReference>
<evidence type="ECO:0000313" key="3">
    <source>
        <dbReference type="Proteomes" id="UP000594260"/>
    </source>
</evidence>
<dbReference type="KEGG" id="vde:111243421"/>